<evidence type="ECO:0000313" key="7">
    <source>
        <dbReference type="EMBL" id="SEA88249.1"/>
    </source>
</evidence>
<dbReference type="GO" id="GO:0006308">
    <property type="term" value="P:DNA catabolic process"/>
    <property type="evidence" value="ECO:0007669"/>
    <property type="project" value="UniProtKB-UniRule"/>
</dbReference>
<accession>A0A1H4ETH2</accession>
<dbReference type="GO" id="GO:0005829">
    <property type="term" value="C:cytosol"/>
    <property type="evidence" value="ECO:0007669"/>
    <property type="project" value="TreeGrafter"/>
</dbReference>
<dbReference type="AlphaFoldDB" id="A0A1H4ETH2"/>
<proteinExistence type="inferred from homology"/>
<dbReference type="GO" id="GO:0009318">
    <property type="term" value="C:exodeoxyribonuclease VII complex"/>
    <property type="evidence" value="ECO:0007669"/>
    <property type="project" value="UniProtKB-UniRule"/>
</dbReference>
<evidence type="ECO:0000256" key="5">
    <source>
        <dbReference type="ARBA" id="ARBA00022839"/>
    </source>
</evidence>
<reference evidence="8" key="1">
    <citation type="submission" date="2016-10" db="EMBL/GenBank/DDBJ databases">
        <authorList>
            <person name="Varghese N."/>
            <person name="Submissions S."/>
        </authorList>
    </citation>
    <scope>NUCLEOTIDE SEQUENCE [LARGE SCALE GENOMIC DNA]</scope>
    <source>
        <strain evidence="8">DSM 11526</strain>
    </source>
</reference>
<name>A0A1H4ETH2_9GAMM</name>
<comment type="subcellular location">
    <subcellularLocation>
        <location evidence="6">Cytoplasm</location>
    </subcellularLocation>
</comment>
<dbReference type="SUPFAM" id="SSF116842">
    <property type="entry name" value="XseB-like"/>
    <property type="match status" value="1"/>
</dbReference>
<dbReference type="Proteomes" id="UP000242469">
    <property type="component" value="Unassembled WGS sequence"/>
</dbReference>
<evidence type="ECO:0000313" key="8">
    <source>
        <dbReference type="Proteomes" id="UP000242469"/>
    </source>
</evidence>
<dbReference type="EMBL" id="FNRJ01000009">
    <property type="protein sequence ID" value="SEA88249.1"/>
    <property type="molecule type" value="Genomic_DNA"/>
</dbReference>
<keyword evidence="5 6" id="KW-0269">Exonuclease</keyword>
<dbReference type="NCBIfam" id="TIGR01280">
    <property type="entry name" value="xseB"/>
    <property type="match status" value="1"/>
</dbReference>
<dbReference type="STRING" id="1122198.SAMN02745729_10962"/>
<dbReference type="InterPro" id="IPR003761">
    <property type="entry name" value="Exonuc_VII_S"/>
</dbReference>
<gene>
    <name evidence="6" type="primary">xseB</name>
    <name evidence="7" type="ORF">SAMN02745729_10962</name>
</gene>
<keyword evidence="4 6" id="KW-0378">Hydrolase</keyword>
<organism evidence="7 8">
    <name type="scientific">Marinobacterium iners DSM 11526</name>
    <dbReference type="NCBI Taxonomy" id="1122198"/>
    <lineage>
        <taxon>Bacteria</taxon>
        <taxon>Pseudomonadati</taxon>
        <taxon>Pseudomonadota</taxon>
        <taxon>Gammaproteobacteria</taxon>
        <taxon>Oceanospirillales</taxon>
        <taxon>Oceanospirillaceae</taxon>
        <taxon>Marinobacterium</taxon>
    </lineage>
</organism>
<dbReference type="EC" id="3.1.11.6" evidence="6"/>
<keyword evidence="8" id="KW-1185">Reference proteome</keyword>
<evidence type="ECO:0000256" key="1">
    <source>
        <dbReference type="ARBA" id="ARBA00009998"/>
    </source>
</evidence>
<dbReference type="GO" id="GO:0008855">
    <property type="term" value="F:exodeoxyribonuclease VII activity"/>
    <property type="evidence" value="ECO:0007669"/>
    <property type="project" value="UniProtKB-UniRule"/>
</dbReference>
<dbReference type="RefSeq" id="WP_091826825.1">
    <property type="nucleotide sequence ID" value="NZ_FNRJ01000009.1"/>
</dbReference>
<dbReference type="InterPro" id="IPR037004">
    <property type="entry name" value="Exonuc_VII_ssu_sf"/>
</dbReference>
<comment type="catalytic activity">
    <reaction evidence="6">
        <text>Exonucleolytic cleavage in either 5'- to 3'- or 3'- to 5'-direction to yield nucleoside 5'-phosphates.</text>
        <dbReference type="EC" id="3.1.11.6"/>
    </reaction>
</comment>
<dbReference type="Pfam" id="PF02609">
    <property type="entry name" value="Exonuc_VII_S"/>
    <property type="match status" value="1"/>
</dbReference>
<evidence type="ECO:0000256" key="3">
    <source>
        <dbReference type="ARBA" id="ARBA00022722"/>
    </source>
</evidence>
<dbReference type="Gene3D" id="1.10.287.1040">
    <property type="entry name" value="Exonuclease VII, small subunit"/>
    <property type="match status" value="1"/>
</dbReference>
<dbReference type="HAMAP" id="MF_00337">
    <property type="entry name" value="Exonuc_7_S"/>
    <property type="match status" value="1"/>
</dbReference>
<protein>
    <recommendedName>
        <fullName evidence="6">Exodeoxyribonuclease 7 small subunit</fullName>
        <ecNumber evidence="6">3.1.11.6</ecNumber>
    </recommendedName>
    <alternativeName>
        <fullName evidence="6">Exodeoxyribonuclease VII small subunit</fullName>
        <shortName evidence="6">Exonuclease VII small subunit</shortName>
    </alternativeName>
</protein>
<keyword evidence="3 6" id="KW-0540">Nuclease</keyword>
<dbReference type="NCBIfam" id="NF002140">
    <property type="entry name" value="PRK00977.1-4"/>
    <property type="match status" value="1"/>
</dbReference>
<comment type="similarity">
    <text evidence="1 6">Belongs to the XseB family.</text>
</comment>
<evidence type="ECO:0000256" key="2">
    <source>
        <dbReference type="ARBA" id="ARBA00022490"/>
    </source>
</evidence>
<dbReference type="PIRSF" id="PIRSF006488">
    <property type="entry name" value="Exonuc_VII_S"/>
    <property type="match status" value="1"/>
</dbReference>
<dbReference type="OrthoDB" id="9801128at2"/>
<evidence type="ECO:0000256" key="4">
    <source>
        <dbReference type="ARBA" id="ARBA00022801"/>
    </source>
</evidence>
<evidence type="ECO:0000256" key="6">
    <source>
        <dbReference type="HAMAP-Rule" id="MF_00337"/>
    </source>
</evidence>
<comment type="subunit">
    <text evidence="6">Heterooligomer composed of large and small subunits.</text>
</comment>
<comment type="function">
    <text evidence="6">Bidirectionally degrades single-stranded DNA into large acid-insoluble oligonucleotides, which are then degraded further into small acid-soluble oligonucleotides.</text>
</comment>
<sequence>MTRKAEKPDFEHALSELESLVVRLEQGDLPIEDALASFEQGVRLTRECQTILQQAEQKVQLLTEQDGEIHANDFPNREE</sequence>
<dbReference type="PANTHER" id="PTHR34137">
    <property type="entry name" value="EXODEOXYRIBONUCLEASE 7 SMALL SUBUNIT"/>
    <property type="match status" value="1"/>
</dbReference>
<dbReference type="PANTHER" id="PTHR34137:SF1">
    <property type="entry name" value="EXODEOXYRIBONUCLEASE 7 SMALL SUBUNIT"/>
    <property type="match status" value="1"/>
</dbReference>
<keyword evidence="2 6" id="KW-0963">Cytoplasm</keyword>